<evidence type="ECO:0008006" key="4">
    <source>
        <dbReference type="Google" id="ProtNLM"/>
    </source>
</evidence>
<feature type="chain" id="PRO_5015722572" description="DUF2490 domain-containing protein" evidence="1">
    <location>
        <begin position="23"/>
        <end position="305"/>
    </location>
</feature>
<reference evidence="3" key="1">
    <citation type="submission" date="2018-02" db="EMBL/GenBank/DDBJ databases">
        <title>Genome sequencing of Solimonas sp. HR-BB.</title>
        <authorList>
            <person name="Lee Y."/>
            <person name="Jeon C.O."/>
        </authorList>
    </citation>
    <scope>NUCLEOTIDE SEQUENCE [LARGE SCALE GENOMIC DNA]</scope>
    <source>
        <strain evidence="3">HR-U</strain>
    </source>
</reference>
<dbReference type="OrthoDB" id="792799at2"/>
<evidence type="ECO:0000313" key="2">
    <source>
        <dbReference type="EMBL" id="PQA53698.1"/>
    </source>
</evidence>
<proteinExistence type="predicted"/>
<dbReference type="AlphaFoldDB" id="A0A2S7IF96"/>
<organism evidence="2 3">
    <name type="scientific">Siphonobacter curvatus</name>
    <dbReference type="NCBI Taxonomy" id="2094562"/>
    <lineage>
        <taxon>Bacteria</taxon>
        <taxon>Pseudomonadati</taxon>
        <taxon>Bacteroidota</taxon>
        <taxon>Cytophagia</taxon>
        <taxon>Cytophagales</taxon>
        <taxon>Cytophagaceae</taxon>
        <taxon>Siphonobacter</taxon>
    </lineage>
</organism>
<feature type="signal peptide" evidence="1">
    <location>
        <begin position="1"/>
        <end position="22"/>
    </location>
</feature>
<dbReference type="RefSeq" id="WP_104715867.1">
    <property type="nucleotide sequence ID" value="NZ_PTRA01000008.1"/>
</dbReference>
<keyword evidence="3" id="KW-1185">Reference proteome</keyword>
<dbReference type="EMBL" id="PTRA01000008">
    <property type="protein sequence ID" value="PQA53698.1"/>
    <property type="molecule type" value="Genomic_DNA"/>
</dbReference>
<comment type="caution">
    <text evidence="2">The sequence shown here is derived from an EMBL/GenBank/DDBJ whole genome shotgun (WGS) entry which is preliminary data.</text>
</comment>
<keyword evidence="1" id="KW-0732">Signal</keyword>
<sequence>MSYLYRIVFFCCFIACLFSCQAIYNHRLGAGLHAHDLIYQPKPLASRDSGVNTATYLGGVTLWGKGYHEGFKNGQSQDRHWLGLLQVSRAHSWNAATISYGAFGYLGQYYIGNSSFSEYPKDSLGNIINKPLPSIYRGNYGFYGFGFRGSAQLNAILGRNTNWRFLGVEMAYSREYGELTRIRQRIPRKTVNNGLGREYSGHSTGYDRWIVARQPALFTIAATTEMVFNSDPAKDRSFSMKYSIGTSSAPYGTSRWFTISQLVAAYQYYQHNVSVTLGYFNSKPNTHLSYHYRLGYKQKKKANRY</sequence>
<gene>
    <name evidence="2" type="ORF">C5O19_23740</name>
</gene>
<evidence type="ECO:0000256" key="1">
    <source>
        <dbReference type="SAM" id="SignalP"/>
    </source>
</evidence>
<evidence type="ECO:0000313" key="3">
    <source>
        <dbReference type="Proteomes" id="UP000239590"/>
    </source>
</evidence>
<accession>A0A2S7IF96</accession>
<dbReference type="Proteomes" id="UP000239590">
    <property type="component" value="Unassembled WGS sequence"/>
</dbReference>
<name>A0A2S7IF96_9BACT</name>
<protein>
    <recommendedName>
        <fullName evidence="4">DUF2490 domain-containing protein</fullName>
    </recommendedName>
</protein>